<evidence type="ECO:0000256" key="1">
    <source>
        <dbReference type="ARBA" id="ARBA00023277"/>
    </source>
</evidence>
<evidence type="ECO:0000256" key="2">
    <source>
        <dbReference type="ARBA" id="ARBA00023326"/>
    </source>
</evidence>
<name>A0ABS7CN83_9BACL</name>
<organism evidence="4 5">
    <name type="scientific">Paenibacillus sepulcri</name>
    <dbReference type="NCBI Taxonomy" id="359917"/>
    <lineage>
        <taxon>Bacteria</taxon>
        <taxon>Bacillati</taxon>
        <taxon>Bacillota</taxon>
        <taxon>Bacilli</taxon>
        <taxon>Bacillales</taxon>
        <taxon>Paenibacillaceae</taxon>
        <taxon>Paenibacillus</taxon>
    </lineage>
</organism>
<comment type="caution">
    <text evidence="4">The sequence shown here is derived from an EMBL/GenBank/DDBJ whole genome shotgun (WGS) entry which is preliminary data.</text>
</comment>
<feature type="domain" description="Glycoside hydrolase family 9" evidence="3">
    <location>
        <begin position="2"/>
        <end position="90"/>
    </location>
</feature>
<accession>A0ABS7CN83</accession>
<keyword evidence="4" id="KW-0378">Hydrolase</keyword>
<dbReference type="InterPro" id="IPR012341">
    <property type="entry name" value="6hp_glycosidase-like_sf"/>
</dbReference>
<proteinExistence type="predicted"/>
<dbReference type="EMBL" id="JAHZIK010003853">
    <property type="protein sequence ID" value="MBW7462362.1"/>
    <property type="molecule type" value="Genomic_DNA"/>
</dbReference>
<dbReference type="InterPro" id="IPR001701">
    <property type="entry name" value="Glyco_hydro_9"/>
</dbReference>
<reference evidence="4 5" key="1">
    <citation type="submission" date="2021-07" db="EMBL/GenBank/DDBJ databases">
        <title>Paenibacillus radiodurans sp. nov., isolated from the southeastern edge of Tengger Desert.</title>
        <authorList>
            <person name="Zhang G."/>
        </authorList>
    </citation>
    <scope>NUCLEOTIDE SEQUENCE [LARGE SCALE GENOMIC DNA]</scope>
    <source>
        <strain evidence="4 5">CCM 7311</strain>
    </source>
</reference>
<evidence type="ECO:0000259" key="3">
    <source>
        <dbReference type="Pfam" id="PF00759"/>
    </source>
</evidence>
<sequence length="103" mass="11112">PAAHLDDAVDQATGQRVDLVGGHMDAGDRGKYPINVATTSSTLLAAAQLFPDQIETLGESLEIPESDNGAPDFLDELVYELDYLRKAVMNTSKEGALPRFLRP</sequence>
<dbReference type="GO" id="GO:0016787">
    <property type="term" value="F:hydrolase activity"/>
    <property type="evidence" value="ECO:0007669"/>
    <property type="project" value="UniProtKB-KW"/>
</dbReference>
<protein>
    <submittedName>
        <fullName evidence="4">Glycoside hydrolase family 9 protein</fullName>
    </submittedName>
</protein>
<evidence type="ECO:0000313" key="4">
    <source>
        <dbReference type="EMBL" id="MBW7462362.1"/>
    </source>
</evidence>
<feature type="non-terminal residue" evidence="4">
    <location>
        <position position="1"/>
    </location>
</feature>
<keyword evidence="1" id="KW-0119">Carbohydrate metabolism</keyword>
<keyword evidence="2" id="KW-0624">Polysaccharide degradation</keyword>
<gene>
    <name evidence="4" type="ORF">K0U00_50755</name>
</gene>
<dbReference type="Gene3D" id="1.50.10.10">
    <property type="match status" value="1"/>
</dbReference>
<feature type="non-terminal residue" evidence="4">
    <location>
        <position position="103"/>
    </location>
</feature>
<dbReference type="Pfam" id="PF00759">
    <property type="entry name" value="Glyco_hydro_9"/>
    <property type="match status" value="1"/>
</dbReference>
<dbReference type="Proteomes" id="UP001519887">
    <property type="component" value="Unassembled WGS sequence"/>
</dbReference>
<keyword evidence="5" id="KW-1185">Reference proteome</keyword>
<dbReference type="SUPFAM" id="SSF48208">
    <property type="entry name" value="Six-hairpin glycosidases"/>
    <property type="match status" value="1"/>
</dbReference>
<evidence type="ECO:0000313" key="5">
    <source>
        <dbReference type="Proteomes" id="UP001519887"/>
    </source>
</evidence>
<dbReference type="InterPro" id="IPR008928">
    <property type="entry name" value="6-hairpin_glycosidase_sf"/>
</dbReference>